<dbReference type="OrthoDB" id="9768696at2"/>
<dbReference type="SMART" id="SM00797">
    <property type="entry name" value="AHS2"/>
    <property type="match status" value="1"/>
</dbReference>
<keyword evidence="2 5" id="KW-0378">Hydrolase</keyword>
<dbReference type="Proteomes" id="UP000014115">
    <property type="component" value="Unassembled WGS sequence"/>
</dbReference>
<sequence>MTTRRLRIDHIGLQASLQDFGRFGYLAQGVTRGGPLDESAFLWGNRLLANPPRAAQLEILMGQFRATFLADTAIAVCGAEVSVEVDGRTCPLWQSIAVKAGQQLSIGMASAGLRVYLAIAGGFQATAQLGSVSTVSREHLGGLQQNGESLQAGDEIDFAAAPQATVGRRIGWAYRPQYQQTPTIGLLPGYQYEQFSDSARALLVAHEYQLQQDSNRMGIRLQGPAIAIDQQQHGLLSEGLAIGALQVPPDGQPIVMMHDRQTLGGYPKLGFVNPLDLSLLAQRRPGQTIRFHWQQLSTVTQQVRRFYRFFGITAPY</sequence>
<dbReference type="AlphaFoldDB" id="K2JTS1"/>
<dbReference type="Pfam" id="PF02626">
    <property type="entry name" value="CT_A_B"/>
    <property type="match status" value="1"/>
</dbReference>
<keyword evidence="6" id="KW-1185">Reference proteome</keyword>
<evidence type="ECO:0000259" key="4">
    <source>
        <dbReference type="SMART" id="SM00797"/>
    </source>
</evidence>
<dbReference type="PANTHER" id="PTHR43309:SF4">
    <property type="entry name" value="CARBOXYLTRANSFERASE DOMAIN-CONTAINING PROTEIN"/>
    <property type="match status" value="1"/>
</dbReference>
<proteinExistence type="predicted"/>
<dbReference type="GO" id="GO:0016787">
    <property type="term" value="F:hydrolase activity"/>
    <property type="evidence" value="ECO:0007669"/>
    <property type="project" value="UniProtKB-KW"/>
</dbReference>
<dbReference type="InterPro" id="IPR003778">
    <property type="entry name" value="CT_A_B"/>
</dbReference>
<protein>
    <submittedName>
        <fullName evidence="5">Allophanate hydrolase subunit 2</fullName>
    </submittedName>
</protein>
<gene>
    <name evidence="5" type="ORF">A10D4_01327</name>
</gene>
<dbReference type="EMBL" id="AMRG01000002">
    <property type="protein sequence ID" value="EKE86841.1"/>
    <property type="molecule type" value="Genomic_DNA"/>
</dbReference>
<feature type="domain" description="Carboxyltransferase" evidence="4">
    <location>
        <begin position="27"/>
        <end position="310"/>
    </location>
</feature>
<dbReference type="GO" id="GO:0005524">
    <property type="term" value="F:ATP binding"/>
    <property type="evidence" value="ECO:0007669"/>
    <property type="project" value="UniProtKB-KW"/>
</dbReference>
<dbReference type="PANTHER" id="PTHR43309">
    <property type="entry name" value="5-OXOPROLINASE SUBUNIT C"/>
    <property type="match status" value="1"/>
</dbReference>
<evidence type="ECO:0000256" key="3">
    <source>
        <dbReference type="ARBA" id="ARBA00022840"/>
    </source>
</evidence>
<evidence type="ECO:0000256" key="1">
    <source>
        <dbReference type="ARBA" id="ARBA00022741"/>
    </source>
</evidence>
<keyword evidence="1" id="KW-0547">Nucleotide-binding</keyword>
<accession>K2JTS1</accession>
<dbReference type="eggNOG" id="COG1984">
    <property type="taxonomic scope" value="Bacteria"/>
</dbReference>
<dbReference type="NCBIfam" id="TIGR00724">
    <property type="entry name" value="urea_amlyse_rel"/>
    <property type="match status" value="1"/>
</dbReference>
<keyword evidence="3" id="KW-0067">ATP-binding</keyword>
<dbReference type="STRING" id="740709.A10D4_01327"/>
<reference evidence="5 6" key="1">
    <citation type="journal article" date="2012" name="J. Bacteriol.">
        <title>Genome Sequence of Idiomarina xiamenensis Type Strain 10-D-4.</title>
        <authorList>
            <person name="Lai Q."/>
            <person name="Wang L."/>
            <person name="Wang W."/>
            <person name="Shao Z."/>
        </authorList>
    </citation>
    <scope>NUCLEOTIDE SEQUENCE [LARGE SCALE GENOMIC DNA]</scope>
    <source>
        <strain evidence="5 6">10-D-4</strain>
    </source>
</reference>
<dbReference type="PATRIC" id="fig|740709.3.peg.266"/>
<name>K2JTS1_9GAMM</name>
<dbReference type="InterPro" id="IPR029000">
    <property type="entry name" value="Cyclophilin-like_dom_sf"/>
</dbReference>
<evidence type="ECO:0000313" key="6">
    <source>
        <dbReference type="Proteomes" id="UP000014115"/>
    </source>
</evidence>
<dbReference type="InterPro" id="IPR052708">
    <property type="entry name" value="PxpC"/>
</dbReference>
<evidence type="ECO:0000313" key="5">
    <source>
        <dbReference type="EMBL" id="EKE86841.1"/>
    </source>
</evidence>
<organism evidence="5 6">
    <name type="scientific">Idiomarina xiamenensis 10-D-4</name>
    <dbReference type="NCBI Taxonomy" id="740709"/>
    <lineage>
        <taxon>Bacteria</taxon>
        <taxon>Pseudomonadati</taxon>
        <taxon>Pseudomonadota</taxon>
        <taxon>Gammaproteobacteria</taxon>
        <taxon>Alteromonadales</taxon>
        <taxon>Idiomarinaceae</taxon>
        <taxon>Idiomarina</taxon>
    </lineage>
</organism>
<dbReference type="Gene3D" id="2.40.100.10">
    <property type="entry name" value="Cyclophilin-like"/>
    <property type="match status" value="1"/>
</dbReference>
<dbReference type="SUPFAM" id="SSF50891">
    <property type="entry name" value="Cyclophilin-like"/>
    <property type="match status" value="1"/>
</dbReference>
<evidence type="ECO:0000256" key="2">
    <source>
        <dbReference type="ARBA" id="ARBA00022801"/>
    </source>
</evidence>
<dbReference type="RefSeq" id="WP_008487230.1">
    <property type="nucleotide sequence ID" value="NZ_AMRG01000002.1"/>
</dbReference>
<comment type="caution">
    <text evidence="5">The sequence shown here is derived from an EMBL/GenBank/DDBJ whole genome shotgun (WGS) entry which is preliminary data.</text>
</comment>